<keyword evidence="3" id="KW-1185">Reference proteome</keyword>
<proteinExistence type="predicted"/>
<feature type="transmembrane region" description="Helical" evidence="1">
    <location>
        <begin position="10"/>
        <end position="28"/>
    </location>
</feature>
<dbReference type="Proteomes" id="UP000826146">
    <property type="component" value="Chromosome"/>
</dbReference>
<keyword evidence="1" id="KW-0472">Membrane</keyword>
<dbReference type="EMBL" id="AP024819">
    <property type="protein sequence ID" value="BCZ19632.1"/>
    <property type="molecule type" value="Genomic_DNA"/>
</dbReference>
<dbReference type="RefSeq" id="WP_221271451.1">
    <property type="nucleotide sequence ID" value="NZ_AP024819.1"/>
</dbReference>
<organism evidence="2 3">
    <name type="scientific">Helicobacter gastrofelis</name>
    <dbReference type="NCBI Taxonomy" id="2849642"/>
    <lineage>
        <taxon>Bacteria</taxon>
        <taxon>Pseudomonadati</taxon>
        <taxon>Campylobacterota</taxon>
        <taxon>Epsilonproteobacteria</taxon>
        <taxon>Campylobacterales</taxon>
        <taxon>Helicobacteraceae</taxon>
        <taxon>Helicobacter</taxon>
    </lineage>
</organism>
<feature type="transmembrane region" description="Helical" evidence="1">
    <location>
        <begin position="40"/>
        <end position="58"/>
    </location>
</feature>
<evidence type="ECO:0000256" key="1">
    <source>
        <dbReference type="SAM" id="Phobius"/>
    </source>
</evidence>
<accession>A0ABM7SI95</accession>
<reference evidence="2 3" key="1">
    <citation type="submission" date="2021-07" db="EMBL/GenBank/DDBJ databases">
        <title>Novel Helicobacter sp. Isolated from a cat.</title>
        <authorList>
            <person name="Rimbara E."/>
            <person name="Suzuki M."/>
        </authorList>
    </citation>
    <scope>NUCLEOTIDE SEQUENCE [LARGE SCALE GENOMIC DNA]</scope>
    <source>
        <strain evidence="3">NHP19-012</strain>
    </source>
</reference>
<evidence type="ECO:0000313" key="3">
    <source>
        <dbReference type="Proteomes" id="UP000826146"/>
    </source>
</evidence>
<keyword evidence="1" id="KW-1133">Transmembrane helix</keyword>
<sequence>MGKVVLDNKFWLMVLAPIVGAFFAPEVHSMQESLWHVLKVAFYSFLLFYVYYFLLGFLKFPRFVRGAQNLC</sequence>
<name>A0ABM7SI95_9HELI</name>
<gene>
    <name evidence="2" type="ORF">NHP190012_12740</name>
</gene>
<evidence type="ECO:0000313" key="2">
    <source>
        <dbReference type="EMBL" id="BCZ19632.1"/>
    </source>
</evidence>
<keyword evidence="1" id="KW-0812">Transmembrane</keyword>
<protein>
    <submittedName>
        <fullName evidence="2">Uncharacterized protein</fullName>
    </submittedName>
</protein>